<evidence type="ECO:0000256" key="1">
    <source>
        <dbReference type="SAM" id="SignalP"/>
    </source>
</evidence>
<organism evidence="2 3">
    <name type="scientific">Calycomorphotria hydatis</name>
    <dbReference type="NCBI Taxonomy" id="2528027"/>
    <lineage>
        <taxon>Bacteria</taxon>
        <taxon>Pseudomonadati</taxon>
        <taxon>Planctomycetota</taxon>
        <taxon>Planctomycetia</taxon>
        <taxon>Planctomycetales</taxon>
        <taxon>Planctomycetaceae</taxon>
        <taxon>Calycomorphotria</taxon>
    </lineage>
</organism>
<name>A0A517TBX8_9PLAN</name>
<evidence type="ECO:0000313" key="2">
    <source>
        <dbReference type="EMBL" id="QDT65878.1"/>
    </source>
</evidence>
<feature type="signal peptide" evidence="1">
    <location>
        <begin position="1"/>
        <end position="22"/>
    </location>
</feature>
<feature type="chain" id="PRO_5021833622" evidence="1">
    <location>
        <begin position="23"/>
        <end position="269"/>
    </location>
</feature>
<evidence type="ECO:0000313" key="3">
    <source>
        <dbReference type="Proteomes" id="UP000319976"/>
    </source>
</evidence>
<keyword evidence="1" id="KW-0732">Signal</keyword>
<gene>
    <name evidence="2" type="ORF">V22_31400</name>
</gene>
<proteinExistence type="predicted"/>
<dbReference type="KEGG" id="chya:V22_31400"/>
<protein>
    <submittedName>
        <fullName evidence="2">Uncharacterized protein</fullName>
    </submittedName>
</protein>
<dbReference type="Proteomes" id="UP000319976">
    <property type="component" value="Chromosome"/>
</dbReference>
<keyword evidence="3" id="KW-1185">Reference proteome</keyword>
<reference evidence="2 3" key="1">
    <citation type="submission" date="2019-02" db="EMBL/GenBank/DDBJ databases">
        <title>Deep-cultivation of Planctomycetes and their phenomic and genomic characterization uncovers novel biology.</title>
        <authorList>
            <person name="Wiegand S."/>
            <person name="Jogler M."/>
            <person name="Boedeker C."/>
            <person name="Pinto D."/>
            <person name="Vollmers J."/>
            <person name="Rivas-Marin E."/>
            <person name="Kohn T."/>
            <person name="Peeters S.H."/>
            <person name="Heuer A."/>
            <person name="Rast P."/>
            <person name="Oberbeckmann S."/>
            <person name="Bunk B."/>
            <person name="Jeske O."/>
            <person name="Meyerdierks A."/>
            <person name="Storesund J.E."/>
            <person name="Kallscheuer N."/>
            <person name="Luecker S."/>
            <person name="Lage O.M."/>
            <person name="Pohl T."/>
            <person name="Merkel B.J."/>
            <person name="Hornburger P."/>
            <person name="Mueller R.-W."/>
            <person name="Bruemmer F."/>
            <person name="Labrenz M."/>
            <person name="Spormann A.M."/>
            <person name="Op den Camp H."/>
            <person name="Overmann J."/>
            <person name="Amann R."/>
            <person name="Jetten M.S.M."/>
            <person name="Mascher T."/>
            <person name="Medema M.H."/>
            <person name="Devos D.P."/>
            <person name="Kaster A.-K."/>
            <person name="Ovreas L."/>
            <person name="Rohde M."/>
            <person name="Galperin M.Y."/>
            <person name="Jogler C."/>
        </authorList>
    </citation>
    <scope>NUCLEOTIDE SEQUENCE [LARGE SCALE GENOMIC DNA]</scope>
    <source>
        <strain evidence="2 3">V22</strain>
    </source>
</reference>
<dbReference type="AlphaFoldDB" id="A0A517TBX8"/>
<accession>A0A517TBX8</accession>
<sequence precursor="true">MIRLLTTSMVILASSLTGGTTANSQTLANNEKESYEKVQLPTTATSPDATCTGYPAVHYSHPWWWFSSILECGNNCGDDQTTVYYLADYNDPNSWGQDCSSNGCVDTTGACPGSLTVQTPIIKQSGSRHPPLSGAPLALERARTPDSLGIPLASRRTSAQDPTPINYEYINEKVYWVESPRGAVFKALLYNIKVNNGDIISAGGFELDEDDTREIENAENNPLLTKDAIMVYRIKGVNDHIRARQQKGYIQLRNQYNGFPCLIHVTKNR</sequence>
<dbReference type="EMBL" id="CP036316">
    <property type="protein sequence ID" value="QDT65878.1"/>
    <property type="molecule type" value="Genomic_DNA"/>
</dbReference>
<dbReference type="RefSeq" id="WP_145264526.1">
    <property type="nucleotide sequence ID" value="NZ_CP036316.1"/>
</dbReference>